<gene>
    <name evidence="1" type="ORF">EC580_001835</name>
</gene>
<organism evidence="1 2">
    <name type="scientific">Acidithiobacillus sulfuriphilus</name>
    <dbReference type="NCBI Taxonomy" id="1867749"/>
    <lineage>
        <taxon>Bacteria</taxon>
        <taxon>Pseudomonadati</taxon>
        <taxon>Pseudomonadota</taxon>
        <taxon>Acidithiobacillia</taxon>
        <taxon>Acidithiobacillales</taxon>
        <taxon>Acidithiobacillaceae</taxon>
        <taxon>Acidithiobacillus</taxon>
    </lineage>
</organism>
<proteinExistence type="predicted"/>
<keyword evidence="2" id="KW-1185">Reference proteome</keyword>
<reference evidence="1 2" key="1">
    <citation type="journal article" date="2019" name="Int. J. Syst. Evol. Microbiol.">
        <title>Acidithiobacillus sulfuriphilus sp. nov.: an extremely acidophilic sulfur-oxidizing chemolithotroph isolated from a neutral pH environment.</title>
        <authorList>
            <person name="Falagan C."/>
            <person name="Moya-Beltran A."/>
            <person name="Castro M."/>
            <person name="Quatrini R."/>
            <person name="Johnson D.B."/>
        </authorList>
    </citation>
    <scope>NUCLEOTIDE SEQUENCE [LARGE SCALE GENOMIC DNA]</scope>
    <source>
        <strain evidence="1 2">CJ-2</strain>
    </source>
</reference>
<evidence type="ECO:0000313" key="2">
    <source>
        <dbReference type="Proteomes" id="UP000271650"/>
    </source>
</evidence>
<dbReference type="Proteomes" id="UP000271650">
    <property type="component" value="Chromosome"/>
</dbReference>
<protein>
    <submittedName>
        <fullName evidence="1">Uncharacterized protein</fullName>
    </submittedName>
</protein>
<dbReference type="EMBL" id="CP127527">
    <property type="protein sequence ID" value="XRI77441.1"/>
    <property type="molecule type" value="Genomic_DNA"/>
</dbReference>
<name>A0ACD5HPK3_9PROT</name>
<evidence type="ECO:0000313" key="1">
    <source>
        <dbReference type="EMBL" id="XRI77441.1"/>
    </source>
</evidence>
<sequence>MYATGRRPEQRRYWLRRLAVGLCSLGLVEIGIFAASRGLGAEWSAALYVVQRRLEKE</sequence>
<accession>A0ACD5HPK3</accession>